<name>A0A918G7E5_9PSEU</name>
<dbReference type="Proteomes" id="UP000660680">
    <property type="component" value="Unassembled WGS sequence"/>
</dbReference>
<keyword evidence="3" id="KW-1185">Reference proteome</keyword>
<evidence type="ECO:0000256" key="1">
    <source>
        <dbReference type="SAM" id="Phobius"/>
    </source>
</evidence>
<keyword evidence="1" id="KW-0812">Transmembrane</keyword>
<sequence>MPELDSKARVRRAVARVVVGVGGLLSVFGLLLIVAAFVEDAAIENHVGRAEAEVVSVAFHRTLVRFTTPDGAEQVPSVGVLYPEHLEEGQVVRVEYDARNPDLVRVAGRGAALTILPVTSLLAAVWAVAGVVLWWLRKQGPLHLRPPHRTKRV</sequence>
<keyword evidence="1" id="KW-1133">Transmembrane helix</keyword>
<feature type="transmembrane region" description="Helical" evidence="1">
    <location>
        <begin position="17"/>
        <end position="38"/>
    </location>
</feature>
<reference evidence="2" key="1">
    <citation type="journal article" date="2014" name="Int. J. Syst. Evol. Microbiol.">
        <title>Complete genome sequence of Corynebacterium casei LMG S-19264T (=DSM 44701T), isolated from a smear-ripened cheese.</title>
        <authorList>
            <consortium name="US DOE Joint Genome Institute (JGI-PGF)"/>
            <person name="Walter F."/>
            <person name="Albersmeier A."/>
            <person name="Kalinowski J."/>
            <person name="Ruckert C."/>
        </authorList>
    </citation>
    <scope>NUCLEOTIDE SEQUENCE</scope>
    <source>
        <strain evidence="2">JCM 3276</strain>
    </source>
</reference>
<feature type="transmembrane region" description="Helical" evidence="1">
    <location>
        <begin position="111"/>
        <end position="136"/>
    </location>
</feature>
<keyword evidence="1" id="KW-0472">Membrane</keyword>
<evidence type="ECO:0000313" key="3">
    <source>
        <dbReference type="Proteomes" id="UP000660680"/>
    </source>
</evidence>
<dbReference type="EMBL" id="BMRB01000001">
    <property type="protein sequence ID" value="GGS22429.1"/>
    <property type="molecule type" value="Genomic_DNA"/>
</dbReference>
<accession>A0A918G7E5</accession>
<evidence type="ECO:0008006" key="4">
    <source>
        <dbReference type="Google" id="ProtNLM"/>
    </source>
</evidence>
<proteinExistence type="predicted"/>
<dbReference type="AlphaFoldDB" id="A0A918G7E5"/>
<protein>
    <recommendedName>
        <fullName evidence="4">DUF3592 domain-containing protein</fullName>
    </recommendedName>
</protein>
<reference evidence="2" key="2">
    <citation type="submission" date="2020-09" db="EMBL/GenBank/DDBJ databases">
        <authorList>
            <person name="Sun Q."/>
            <person name="Ohkuma M."/>
        </authorList>
    </citation>
    <scope>NUCLEOTIDE SEQUENCE</scope>
    <source>
        <strain evidence="2">JCM 3276</strain>
    </source>
</reference>
<dbReference type="RefSeq" id="WP_229786652.1">
    <property type="nucleotide sequence ID" value="NZ_BMRB01000001.1"/>
</dbReference>
<organism evidence="2 3">
    <name type="scientific">Actinokineospora fastidiosa</name>
    <dbReference type="NCBI Taxonomy" id="1816"/>
    <lineage>
        <taxon>Bacteria</taxon>
        <taxon>Bacillati</taxon>
        <taxon>Actinomycetota</taxon>
        <taxon>Actinomycetes</taxon>
        <taxon>Pseudonocardiales</taxon>
        <taxon>Pseudonocardiaceae</taxon>
        <taxon>Actinokineospora</taxon>
    </lineage>
</organism>
<comment type="caution">
    <text evidence="2">The sequence shown here is derived from an EMBL/GenBank/DDBJ whole genome shotgun (WGS) entry which is preliminary data.</text>
</comment>
<gene>
    <name evidence="2" type="ORF">GCM10010171_14080</name>
</gene>
<evidence type="ECO:0000313" key="2">
    <source>
        <dbReference type="EMBL" id="GGS22429.1"/>
    </source>
</evidence>